<name>A0A1A8QSJ7_9TELE</name>
<organism evidence="2">
    <name type="scientific">Nothobranchius pienaari</name>
    <dbReference type="NCBI Taxonomy" id="704102"/>
    <lineage>
        <taxon>Eukaryota</taxon>
        <taxon>Metazoa</taxon>
        <taxon>Chordata</taxon>
        <taxon>Craniata</taxon>
        <taxon>Vertebrata</taxon>
        <taxon>Euteleostomi</taxon>
        <taxon>Actinopterygii</taxon>
        <taxon>Neopterygii</taxon>
        <taxon>Teleostei</taxon>
        <taxon>Neoteleostei</taxon>
        <taxon>Acanthomorphata</taxon>
        <taxon>Ovalentaria</taxon>
        <taxon>Atherinomorphae</taxon>
        <taxon>Cyprinodontiformes</taxon>
        <taxon>Nothobranchiidae</taxon>
        <taxon>Nothobranchius</taxon>
    </lineage>
</organism>
<feature type="non-terminal residue" evidence="2">
    <location>
        <position position="1"/>
    </location>
</feature>
<dbReference type="AlphaFoldDB" id="A0A1A8QSJ7"/>
<evidence type="ECO:0000259" key="1">
    <source>
        <dbReference type="Pfam" id="PF17921"/>
    </source>
</evidence>
<dbReference type="EMBL" id="HAEG01014113">
    <property type="protein sequence ID" value="SBR96745.1"/>
    <property type="molecule type" value="Transcribed_RNA"/>
</dbReference>
<dbReference type="Pfam" id="PF17921">
    <property type="entry name" value="Integrase_H2C2"/>
    <property type="match status" value="1"/>
</dbReference>
<sequence length="151" mass="16445">KNDVTLKTYFEQHFFWPGMKKEVSLFCRRCHVCQMTGKPNQPIPPAPLQPIPVGGDVTAAAVLEPSGVLRSIFMTSSSAAQHLGQLLLGKLSLLQYHGQRQSSSHGQLGLFNSSTGPSKAASWSSSGERNVCRLQQQRVFSPLGGYLGFVD</sequence>
<protein>
    <recommendedName>
        <fullName evidence="1">Integrase zinc-binding domain-containing protein</fullName>
    </recommendedName>
</protein>
<dbReference type="Gene3D" id="1.10.340.70">
    <property type="match status" value="1"/>
</dbReference>
<feature type="domain" description="Integrase zinc-binding" evidence="1">
    <location>
        <begin position="11"/>
        <end position="37"/>
    </location>
</feature>
<gene>
    <name evidence="2" type="primary">Nfu_g_1_017441</name>
</gene>
<evidence type="ECO:0000313" key="2">
    <source>
        <dbReference type="EMBL" id="SBR96745.1"/>
    </source>
</evidence>
<reference evidence="2" key="1">
    <citation type="submission" date="2016-05" db="EMBL/GenBank/DDBJ databases">
        <authorList>
            <person name="Lavstsen T."/>
            <person name="Jespersen J.S."/>
        </authorList>
    </citation>
    <scope>NUCLEOTIDE SEQUENCE</scope>
    <source>
        <tissue evidence="2">Brain</tissue>
    </source>
</reference>
<proteinExistence type="predicted"/>
<accession>A0A1A8QSJ7</accession>
<dbReference type="InterPro" id="IPR041588">
    <property type="entry name" value="Integrase_H2C2"/>
</dbReference>
<reference evidence="2" key="2">
    <citation type="submission" date="2016-06" db="EMBL/GenBank/DDBJ databases">
        <title>The genome of a short-lived fish provides insights into sex chromosome evolution and the genetic control of aging.</title>
        <authorList>
            <person name="Reichwald K."/>
            <person name="Felder M."/>
            <person name="Petzold A."/>
            <person name="Koch P."/>
            <person name="Groth M."/>
            <person name="Platzer M."/>
        </authorList>
    </citation>
    <scope>NUCLEOTIDE SEQUENCE</scope>
    <source>
        <tissue evidence="2">Brain</tissue>
    </source>
</reference>